<accession>A0ABQ4NCR8</accession>
<dbReference type="RefSeq" id="WP_062492815.1">
    <property type="nucleotide sequence ID" value="NZ_BOVJ01000147.1"/>
</dbReference>
<sequence length="90" mass="9981">MKCISVFTNDFALFSDIYPQIVNSPPADNEDVVVEGITVSGSGDVPASYIERMRTKPEVVVMKEKDRNIVILQHGNVFEICLPMEEPPAV</sequence>
<reference evidence="1 2" key="1">
    <citation type="submission" date="2021-04" db="EMBL/GenBank/DDBJ databases">
        <title>Draft genome sequence of Paenibacillus cisolokensis, LC2-13A.</title>
        <authorList>
            <person name="Uke A."/>
            <person name="Chhe C."/>
            <person name="Baramee S."/>
            <person name="Kosugi A."/>
        </authorList>
    </citation>
    <scope>NUCLEOTIDE SEQUENCE [LARGE SCALE GENOMIC DNA]</scope>
    <source>
        <strain evidence="1 2">LC2-13A</strain>
    </source>
</reference>
<evidence type="ECO:0000313" key="1">
    <source>
        <dbReference type="EMBL" id="GIQ65734.1"/>
    </source>
</evidence>
<name>A0ABQ4NCR8_9BACL</name>
<evidence type="ECO:0008006" key="3">
    <source>
        <dbReference type="Google" id="ProtNLM"/>
    </source>
</evidence>
<keyword evidence="2" id="KW-1185">Reference proteome</keyword>
<dbReference type="Proteomes" id="UP000680304">
    <property type="component" value="Unassembled WGS sequence"/>
</dbReference>
<protein>
    <recommendedName>
        <fullName evidence="3">NAD/NADP transhydrogenase alpha subunit</fullName>
    </recommendedName>
</protein>
<gene>
    <name evidence="1" type="ORF">PACILC2_43020</name>
</gene>
<dbReference type="EMBL" id="BOVJ01000147">
    <property type="protein sequence ID" value="GIQ65734.1"/>
    <property type="molecule type" value="Genomic_DNA"/>
</dbReference>
<proteinExistence type="predicted"/>
<comment type="caution">
    <text evidence="1">The sequence shown here is derived from an EMBL/GenBank/DDBJ whole genome shotgun (WGS) entry which is preliminary data.</text>
</comment>
<organism evidence="1 2">
    <name type="scientific">Paenibacillus cisolokensis</name>
    <dbReference type="NCBI Taxonomy" id="1658519"/>
    <lineage>
        <taxon>Bacteria</taxon>
        <taxon>Bacillati</taxon>
        <taxon>Bacillota</taxon>
        <taxon>Bacilli</taxon>
        <taxon>Bacillales</taxon>
        <taxon>Paenibacillaceae</taxon>
        <taxon>Paenibacillus</taxon>
    </lineage>
</organism>
<evidence type="ECO:0000313" key="2">
    <source>
        <dbReference type="Proteomes" id="UP000680304"/>
    </source>
</evidence>